<dbReference type="EMBL" id="FUYX01000011">
    <property type="protein sequence ID" value="SKC02437.1"/>
    <property type="molecule type" value="Genomic_DNA"/>
</dbReference>
<protein>
    <recommendedName>
        <fullName evidence="3">Porin</fullName>
    </recommendedName>
</protein>
<sequence length="98" mass="10974">HYWTPTIRSDIYGSYSALQTNDAILINGVARDFDPKELLVAANLVWSPVSGLDLGVEVLYSRTEYGVRVPDAKAFAVNGRTIKSDDAWTGRLRIQRDF</sequence>
<reference evidence="1 2" key="1">
    <citation type="submission" date="2017-02" db="EMBL/GenBank/DDBJ databases">
        <authorList>
            <person name="Peterson S.W."/>
        </authorList>
    </citation>
    <scope>NUCLEOTIDE SEQUENCE [LARGE SCALE GENOMIC DNA]</scope>
    <source>
        <strain evidence="1 2">DSM 9653</strain>
    </source>
</reference>
<feature type="non-terminal residue" evidence="1">
    <location>
        <position position="1"/>
    </location>
</feature>
<evidence type="ECO:0008006" key="3">
    <source>
        <dbReference type="Google" id="ProtNLM"/>
    </source>
</evidence>
<accession>A0A1T5G258</accession>
<gene>
    <name evidence="1" type="ORF">SAMN05660750_03673</name>
</gene>
<evidence type="ECO:0000313" key="2">
    <source>
        <dbReference type="Proteomes" id="UP000190130"/>
    </source>
</evidence>
<organism evidence="1 2">
    <name type="scientific">Bosea thiooxidans</name>
    <dbReference type="NCBI Taxonomy" id="53254"/>
    <lineage>
        <taxon>Bacteria</taxon>
        <taxon>Pseudomonadati</taxon>
        <taxon>Pseudomonadota</taxon>
        <taxon>Alphaproteobacteria</taxon>
        <taxon>Hyphomicrobiales</taxon>
        <taxon>Boseaceae</taxon>
        <taxon>Bosea</taxon>
    </lineage>
</organism>
<name>A0A1T5G258_9HYPH</name>
<dbReference type="Proteomes" id="UP000190130">
    <property type="component" value="Unassembled WGS sequence"/>
</dbReference>
<evidence type="ECO:0000313" key="1">
    <source>
        <dbReference type="EMBL" id="SKC02437.1"/>
    </source>
</evidence>
<dbReference type="AlphaFoldDB" id="A0A1T5G258"/>
<proteinExistence type="predicted"/>